<dbReference type="EMBL" id="JAENSR010000002">
    <property type="protein sequence ID" value="MBK3459615.1"/>
    <property type="molecule type" value="Genomic_DNA"/>
</dbReference>
<evidence type="ECO:0000313" key="3">
    <source>
        <dbReference type="EMBL" id="MRJ35521.1"/>
    </source>
</evidence>
<dbReference type="RefSeq" id="WP_153870170.1">
    <property type="nucleotide sequence ID" value="NZ_JAEKCT010000001.1"/>
</dbReference>
<feature type="region of interest" description="Disordered" evidence="1">
    <location>
        <begin position="17"/>
        <end position="51"/>
    </location>
</feature>
<sequence length="800" mass="88811">MNISAPLLPNPIITEHLTASTHSRNTRAADAPPPLENREPGTQIGSTGNVGRMTAPTPDNELDFSKGVIYGEAGVSPPSTSYTLRERMHRIEAYTERVVAQIKNIETGEEGERNVRFQKVRQFLEPAGYFSAGLLAAGRDPHEQFTVKFDSYVGKWHPEIKTDTSERTYYAWEIAAGALQHDRTPEGGSLNFQETKINPQDQDKISDLEALGGRLQVHWEVQIAEPMRDVPGALAKRSGKADAYVVRGILHSLRNDKGSYEQLTPAGQEAINRTLEKNGNVIIPNIYGYPLGGHAFIPYINYHGDYDHRPNNGLMIDLKTGTVNELNGDNDFARWAETNRNTLHSSFNARDRQGGKDAHWTSAENVLENLIDYQRATYPGYENLFKDKPVPVRETFNYTQSRNSDYFLRYGNLDSGIATEYQAVNAKNAEWADQTQVFGNEQQAWKGAKELWGRTFGYVPILGNAGNIYFGIHDAIYGMTADDRVGGTAAAVISSLQLVHELAPYGVEVGLGEPQLPSSTRNYSWRFNSETREFEFVRAPKAPNESDTPTRVNIETDDANRSAPADSAGIPLPVDGTDVKLPPLRSIENLPTGESLFSTGEKAVILSGEVNNLNVINEKLYTFIDTNKKGTEQRLNILVHGSFNPETGVAKVVYDGQLNTPGELLHTLHAKGINPEDFDNVRLLSCNSASGGDSSFAAQFQRLIRRPVKGYTGTLTANLSPEVITSAIGKVETAYHQNLQSNGITLDPTITKLARGQAEQYVSDEMKRISRFRPSKTNPYWNPLKWWAFTYKPVTFPTQP</sequence>
<evidence type="ECO:0008006" key="6">
    <source>
        <dbReference type="Google" id="ProtNLM"/>
    </source>
</evidence>
<evidence type="ECO:0000313" key="2">
    <source>
        <dbReference type="EMBL" id="MBK3459615.1"/>
    </source>
</evidence>
<keyword evidence="5" id="KW-1185">Reference proteome</keyword>
<evidence type="ECO:0000313" key="4">
    <source>
        <dbReference type="Proteomes" id="UP000408764"/>
    </source>
</evidence>
<name>A0A5P1D523_9PSED</name>
<dbReference type="OrthoDB" id="8031060at2"/>
<dbReference type="Proteomes" id="UP000620382">
    <property type="component" value="Unassembled WGS sequence"/>
</dbReference>
<accession>A0A5P1D523</accession>
<reference evidence="2 5" key="2">
    <citation type="submission" date="2021-01" db="EMBL/GenBank/DDBJ databases">
        <title>Antibiotic resistance and phylogeny of Pseudomonas spp. isolated over three decades from chicken meat in the Norwegian food chain.</title>
        <authorList>
            <person name="Moen B."/>
        </authorList>
    </citation>
    <scope>NUCLEOTIDE SEQUENCE [LARGE SCALE GENOMIC DNA]</scope>
    <source>
        <strain evidence="2 5">MF6766</strain>
    </source>
</reference>
<dbReference type="Proteomes" id="UP000408764">
    <property type="component" value="Unassembled WGS sequence"/>
</dbReference>
<dbReference type="EMBL" id="VOIW01000001">
    <property type="protein sequence ID" value="MRJ35521.1"/>
    <property type="molecule type" value="Genomic_DNA"/>
</dbReference>
<organism evidence="3 4">
    <name type="scientific">Pseudomonas haemolytica</name>
    <dbReference type="NCBI Taxonomy" id="2600065"/>
    <lineage>
        <taxon>Bacteria</taxon>
        <taxon>Pseudomonadati</taxon>
        <taxon>Pseudomonadota</taxon>
        <taxon>Gammaproteobacteria</taxon>
        <taxon>Pseudomonadales</taxon>
        <taxon>Pseudomonadaceae</taxon>
        <taxon>Pseudomonas</taxon>
    </lineage>
</organism>
<comment type="caution">
    <text evidence="3">The sequence shown here is derived from an EMBL/GenBank/DDBJ whole genome shotgun (WGS) entry which is preliminary data.</text>
</comment>
<protein>
    <recommendedName>
        <fullName evidence="6">Peptidase C80 domain-containing protein</fullName>
    </recommendedName>
</protein>
<proteinExistence type="predicted"/>
<evidence type="ECO:0000256" key="1">
    <source>
        <dbReference type="SAM" id="MobiDB-lite"/>
    </source>
</evidence>
<evidence type="ECO:0000313" key="5">
    <source>
        <dbReference type="Proteomes" id="UP000620382"/>
    </source>
</evidence>
<reference evidence="3 4" key="1">
    <citation type="submission" date="2019-08" db="EMBL/GenBank/DDBJ databases">
        <title>Pseudomonas haemolytica sp. nov. isolated from raw milk and skim milk concentrate.</title>
        <authorList>
            <person name="Hofmann K."/>
            <person name="Huptas C."/>
            <person name="Doll E."/>
            <person name="Scherer S."/>
            <person name="Wenning M."/>
        </authorList>
    </citation>
    <scope>NUCLEOTIDE SEQUENCE [LARGE SCALE GENOMIC DNA]</scope>
    <source>
        <strain evidence="3 4">DSM 108987</strain>
    </source>
</reference>
<dbReference type="AlphaFoldDB" id="A0A5P1D523"/>
<gene>
    <name evidence="3" type="ORF">FRT59_00845</name>
    <name evidence="2" type="ORF">JJD71_11130</name>
</gene>